<comment type="similarity">
    <text evidence="2">Belongs to the TMEM19 family.</text>
</comment>
<protein>
    <submittedName>
        <fullName evidence="7">DUF92 domain-containing protein</fullName>
    </submittedName>
</protein>
<comment type="caution">
    <text evidence="7">The sequence shown here is derived from an EMBL/GenBank/DDBJ whole genome shotgun (WGS) entry which is preliminary data.</text>
</comment>
<evidence type="ECO:0000313" key="7">
    <source>
        <dbReference type="EMBL" id="MFD2865379.1"/>
    </source>
</evidence>
<gene>
    <name evidence="7" type="ORF">ACFSYC_11830</name>
</gene>
<feature type="transmembrane region" description="Helical" evidence="6">
    <location>
        <begin position="6"/>
        <end position="22"/>
    </location>
</feature>
<evidence type="ECO:0000256" key="2">
    <source>
        <dbReference type="ARBA" id="ARBA00009012"/>
    </source>
</evidence>
<dbReference type="Pfam" id="PF01940">
    <property type="entry name" value="DUF92"/>
    <property type="match status" value="1"/>
</dbReference>
<dbReference type="EMBL" id="JBHUON010000013">
    <property type="protein sequence ID" value="MFD2865379.1"/>
    <property type="molecule type" value="Genomic_DNA"/>
</dbReference>
<comment type="subcellular location">
    <subcellularLocation>
        <location evidence="1">Membrane</location>
        <topology evidence="1">Multi-pass membrane protein</topology>
    </subcellularLocation>
</comment>
<dbReference type="PANTHER" id="PTHR13353:SF5">
    <property type="entry name" value="TRANSMEMBRANE PROTEIN 19"/>
    <property type="match status" value="1"/>
</dbReference>
<dbReference type="PANTHER" id="PTHR13353">
    <property type="entry name" value="TRANSMEMBRANE PROTEIN 19"/>
    <property type="match status" value="1"/>
</dbReference>
<feature type="transmembrane region" description="Helical" evidence="6">
    <location>
        <begin position="83"/>
        <end position="104"/>
    </location>
</feature>
<keyword evidence="8" id="KW-1185">Reference proteome</keyword>
<evidence type="ECO:0000256" key="5">
    <source>
        <dbReference type="ARBA" id="ARBA00023136"/>
    </source>
</evidence>
<proteinExistence type="inferred from homology"/>
<keyword evidence="5 6" id="KW-0472">Membrane</keyword>
<feature type="transmembrane region" description="Helical" evidence="6">
    <location>
        <begin position="183"/>
        <end position="204"/>
    </location>
</feature>
<evidence type="ECO:0000256" key="4">
    <source>
        <dbReference type="ARBA" id="ARBA00022989"/>
    </source>
</evidence>
<sequence>MPAVDVIIYIILLFGAVFSYMAKKLTLPGAITGAMVGLLIYEGAGLTGVAMLALFFIAGSWATSWKGQQNVNVKAIENHGPRTAGQVLANGGVAAILCALALSIPGKAPVLQLMVAGSLAAASADTLSSELGMIYGRRFYNIVTLKKDTRGLDGVVSLEGTLIGLFGAVLIAVVYTIGVGWNFSFWAIITAGFIGNTADSVLGATAERRGLIGNNAVNFLNTAIGAGVCWLMAAF</sequence>
<dbReference type="RefSeq" id="WP_377127602.1">
    <property type="nucleotide sequence ID" value="NZ_JBHUON010000013.1"/>
</dbReference>
<feature type="transmembrane region" description="Helical" evidence="6">
    <location>
        <begin position="34"/>
        <end position="63"/>
    </location>
</feature>
<keyword evidence="3 6" id="KW-0812">Transmembrane</keyword>
<evidence type="ECO:0000313" key="8">
    <source>
        <dbReference type="Proteomes" id="UP001597601"/>
    </source>
</evidence>
<keyword evidence="4 6" id="KW-1133">Transmembrane helix</keyword>
<feature type="transmembrane region" description="Helical" evidence="6">
    <location>
        <begin position="216"/>
        <end position="233"/>
    </location>
</feature>
<evidence type="ECO:0000256" key="3">
    <source>
        <dbReference type="ARBA" id="ARBA00022692"/>
    </source>
</evidence>
<organism evidence="7 8">
    <name type="scientific">Mucilaginibacter antarcticus</name>
    <dbReference type="NCBI Taxonomy" id="1855725"/>
    <lineage>
        <taxon>Bacteria</taxon>
        <taxon>Pseudomonadati</taxon>
        <taxon>Bacteroidota</taxon>
        <taxon>Sphingobacteriia</taxon>
        <taxon>Sphingobacteriales</taxon>
        <taxon>Sphingobacteriaceae</taxon>
        <taxon>Mucilaginibacter</taxon>
    </lineage>
</organism>
<name>A0ABW5XSB4_9SPHI</name>
<dbReference type="Proteomes" id="UP001597601">
    <property type="component" value="Unassembled WGS sequence"/>
</dbReference>
<dbReference type="InterPro" id="IPR002794">
    <property type="entry name" value="DUF92_TMEM19"/>
</dbReference>
<feature type="transmembrane region" description="Helical" evidence="6">
    <location>
        <begin position="155"/>
        <end position="177"/>
    </location>
</feature>
<evidence type="ECO:0000256" key="6">
    <source>
        <dbReference type="SAM" id="Phobius"/>
    </source>
</evidence>
<reference evidence="8" key="1">
    <citation type="journal article" date="2019" name="Int. J. Syst. Evol. Microbiol.">
        <title>The Global Catalogue of Microorganisms (GCM) 10K type strain sequencing project: providing services to taxonomists for standard genome sequencing and annotation.</title>
        <authorList>
            <consortium name="The Broad Institute Genomics Platform"/>
            <consortium name="The Broad Institute Genome Sequencing Center for Infectious Disease"/>
            <person name="Wu L."/>
            <person name="Ma J."/>
        </authorList>
    </citation>
    <scope>NUCLEOTIDE SEQUENCE [LARGE SCALE GENOMIC DNA]</scope>
    <source>
        <strain evidence="8">KCTC 52232</strain>
    </source>
</reference>
<accession>A0ABW5XSB4</accession>
<evidence type="ECO:0000256" key="1">
    <source>
        <dbReference type="ARBA" id="ARBA00004141"/>
    </source>
</evidence>